<protein>
    <recommendedName>
        <fullName evidence="10">Wiskott-Aldrich syndrome protein</fullName>
    </recommendedName>
</protein>
<name>A0AAD5X3G9_9FUNG</name>
<feature type="compositionally biased region" description="Low complexity" evidence="5">
    <location>
        <begin position="121"/>
        <end position="138"/>
    </location>
</feature>
<sequence>MPTLLSHETSKVHSAVQGEVLAATVARLYVAHPNPREWTYSGAGAAVLVADGNGGFQFNLVDLTSGRSVWDLDLRRDIKYYTDRPFFHSFLGQNSMAGFSFADEFEASEFHTAYIRRENSTPRSSVSSRPSVTTRPSTAGPPLPIQAGPPPATPSRPSVASPAPSPATSIPKSASTSQVKDAGKKHEKESSGGLFSMGKKKGKKTKGKIDKSMISAPDASTFQHVSHVGYNAKSGFSAQNIPMEWKVIFAKAGITEDQLQNDKATQRVVKRFMRDHAGARPPSTASDTGASLPPSRPSVAAPPPPPVAGGVRRAPPPPPPSRRGPAPPPPVRPGSTAPAAPPPAHTPRPW</sequence>
<gene>
    <name evidence="8" type="ORF">HK097_009135</name>
</gene>
<keyword evidence="3" id="KW-0597">Phosphoprotein</keyword>
<dbReference type="PROSITE" id="PS50229">
    <property type="entry name" value="WH1"/>
    <property type="match status" value="1"/>
</dbReference>
<feature type="domain" description="CRIB" evidence="6">
    <location>
        <begin position="214"/>
        <end position="229"/>
    </location>
</feature>
<dbReference type="AlphaFoldDB" id="A0AAD5X3G9"/>
<dbReference type="CDD" id="cd01205">
    <property type="entry name" value="EVH1_WASP-like"/>
    <property type="match status" value="1"/>
</dbReference>
<keyword evidence="2" id="KW-0963">Cytoplasm</keyword>
<dbReference type="InterPro" id="IPR011993">
    <property type="entry name" value="PH-like_dom_sf"/>
</dbReference>
<keyword evidence="9" id="KW-1185">Reference proteome</keyword>
<comment type="caution">
    <text evidence="8">The sequence shown here is derived from an EMBL/GenBank/DDBJ whole genome shotgun (WGS) entry which is preliminary data.</text>
</comment>
<dbReference type="Proteomes" id="UP001212841">
    <property type="component" value="Unassembled WGS sequence"/>
</dbReference>
<feature type="domain" description="WH1" evidence="7">
    <location>
        <begin position="13"/>
        <end position="121"/>
    </location>
</feature>
<evidence type="ECO:0008006" key="10">
    <source>
        <dbReference type="Google" id="ProtNLM"/>
    </source>
</evidence>
<evidence type="ECO:0000313" key="9">
    <source>
        <dbReference type="Proteomes" id="UP001212841"/>
    </source>
</evidence>
<dbReference type="Pfam" id="PF00786">
    <property type="entry name" value="PBD"/>
    <property type="match status" value="1"/>
</dbReference>
<organism evidence="8 9">
    <name type="scientific">Rhizophlyctis rosea</name>
    <dbReference type="NCBI Taxonomy" id="64517"/>
    <lineage>
        <taxon>Eukaryota</taxon>
        <taxon>Fungi</taxon>
        <taxon>Fungi incertae sedis</taxon>
        <taxon>Chytridiomycota</taxon>
        <taxon>Chytridiomycota incertae sedis</taxon>
        <taxon>Chytridiomycetes</taxon>
        <taxon>Rhizophlyctidales</taxon>
        <taxon>Rhizophlyctidaceae</taxon>
        <taxon>Rhizophlyctis</taxon>
    </lineage>
</organism>
<dbReference type="Pfam" id="PF00568">
    <property type="entry name" value="WH1"/>
    <property type="match status" value="1"/>
</dbReference>
<evidence type="ECO:0000259" key="6">
    <source>
        <dbReference type="PROSITE" id="PS50108"/>
    </source>
</evidence>
<evidence type="ECO:0000256" key="5">
    <source>
        <dbReference type="SAM" id="MobiDB-lite"/>
    </source>
</evidence>
<dbReference type="InterPro" id="IPR011026">
    <property type="entry name" value="WAS_C"/>
</dbReference>
<dbReference type="SMART" id="SM00461">
    <property type="entry name" value="WH1"/>
    <property type="match status" value="1"/>
</dbReference>
<dbReference type="InterPro" id="IPR033927">
    <property type="entry name" value="WASPfam_EVH1"/>
</dbReference>
<dbReference type="InterPro" id="IPR036936">
    <property type="entry name" value="CRIB_dom_sf"/>
</dbReference>
<dbReference type="Gene3D" id="2.30.29.30">
    <property type="entry name" value="Pleckstrin-homology domain (PH domain)/Phosphotyrosine-binding domain (PTB)"/>
    <property type="match status" value="1"/>
</dbReference>
<dbReference type="GO" id="GO:0007015">
    <property type="term" value="P:actin filament organization"/>
    <property type="evidence" value="ECO:0007669"/>
    <property type="project" value="InterPro"/>
</dbReference>
<comment type="subcellular location">
    <subcellularLocation>
        <location evidence="1">Cytoplasm</location>
        <location evidence="1">Cytoskeleton</location>
    </subcellularLocation>
</comment>
<feature type="non-terminal residue" evidence="8">
    <location>
        <position position="1"/>
    </location>
</feature>
<dbReference type="CDD" id="cd00132">
    <property type="entry name" value="CRIB"/>
    <property type="match status" value="1"/>
</dbReference>
<accession>A0AAD5X3G9</accession>
<dbReference type="GO" id="GO:0005856">
    <property type="term" value="C:cytoskeleton"/>
    <property type="evidence" value="ECO:0007669"/>
    <property type="project" value="UniProtKB-SubCell"/>
</dbReference>
<feature type="compositionally biased region" description="Pro residues" evidence="5">
    <location>
        <begin position="314"/>
        <end position="332"/>
    </location>
</feature>
<evidence type="ECO:0000256" key="2">
    <source>
        <dbReference type="ARBA" id="ARBA00022490"/>
    </source>
</evidence>
<feature type="compositionally biased region" description="Pro residues" evidence="5">
    <location>
        <begin position="139"/>
        <end position="154"/>
    </location>
</feature>
<evidence type="ECO:0000256" key="4">
    <source>
        <dbReference type="ARBA" id="ARBA00023212"/>
    </source>
</evidence>
<feature type="compositionally biased region" description="Basic and acidic residues" evidence="5">
    <location>
        <begin position="181"/>
        <end position="190"/>
    </location>
</feature>
<evidence type="ECO:0000256" key="1">
    <source>
        <dbReference type="ARBA" id="ARBA00004245"/>
    </source>
</evidence>
<dbReference type="PROSITE" id="PS50108">
    <property type="entry name" value="CRIB"/>
    <property type="match status" value="1"/>
</dbReference>
<evidence type="ECO:0000256" key="3">
    <source>
        <dbReference type="ARBA" id="ARBA00022553"/>
    </source>
</evidence>
<dbReference type="InterPro" id="IPR000095">
    <property type="entry name" value="CRIB_dom"/>
</dbReference>
<feature type="region of interest" description="Disordered" evidence="5">
    <location>
        <begin position="253"/>
        <end position="350"/>
    </location>
</feature>
<proteinExistence type="predicted"/>
<dbReference type="Gene3D" id="3.90.810.10">
    <property type="entry name" value="CRIB domain"/>
    <property type="match status" value="1"/>
</dbReference>
<feature type="region of interest" description="Disordered" evidence="5">
    <location>
        <begin position="116"/>
        <end position="208"/>
    </location>
</feature>
<dbReference type="EMBL" id="JADGJD010000582">
    <property type="protein sequence ID" value="KAJ3049880.1"/>
    <property type="molecule type" value="Genomic_DNA"/>
</dbReference>
<feature type="compositionally biased region" description="Low complexity" evidence="5">
    <location>
        <begin position="155"/>
        <end position="177"/>
    </location>
</feature>
<dbReference type="SUPFAM" id="SSF47912">
    <property type="entry name" value="Wiscott-Aldrich syndrome protein, WASP, C-terminal domain"/>
    <property type="match status" value="1"/>
</dbReference>
<keyword evidence="4" id="KW-0206">Cytoskeleton</keyword>
<dbReference type="SUPFAM" id="SSF50729">
    <property type="entry name" value="PH domain-like"/>
    <property type="match status" value="1"/>
</dbReference>
<feature type="compositionally biased region" description="Pro residues" evidence="5">
    <location>
        <begin position="339"/>
        <end position="350"/>
    </location>
</feature>
<evidence type="ECO:0000259" key="7">
    <source>
        <dbReference type="PROSITE" id="PS50229"/>
    </source>
</evidence>
<feature type="compositionally biased region" description="Pro residues" evidence="5">
    <location>
        <begin position="294"/>
        <end position="307"/>
    </location>
</feature>
<reference evidence="8" key="1">
    <citation type="submission" date="2020-05" db="EMBL/GenBank/DDBJ databases">
        <title>Phylogenomic resolution of chytrid fungi.</title>
        <authorList>
            <person name="Stajich J.E."/>
            <person name="Amses K."/>
            <person name="Simmons R."/>
            <person name="Seto K."/>
            <person name="Myers J."/>
            <person name="Bonds A."/>
            <person name="Quandt C.A."/>
            <person name="Barry K."/>
            <person name="Liu P."/>
            <person name="Grigoriev I."/>
            <person name="Longcore J.E."/>
            <person name="James T.Y."/>
        </authorList>
    </citation>
    <scope>NUCLEOTIDE SEQUENCE</scope>
    <source>
        <strain evidence="8">JEL0318</strain>
    </source>
</reference>
<dbReference type="InterPro" id="IPR000697">
    <property type="entry name" value="WH1/EVH1_dom"/>
</dbReference>
<evidence type="ECO:0000313" key="8">
    <source>
        <dbReference type="EMBL" id="KAJ3049880.1"/>
    </source>
</evidence>